<dbReference type="CDD" id="cd09498">
    <property type="entry name" value="SAM_caskin1_2_repeat2"/>
    <property type="match status" value="1"/>
</dbReference>
<feature type="compositionally biased region" description="Polar residues" evidence="7">
    <location>
        <begin position="859"/>
        <end position="882"/>
    </location>
</feature>
<evidence type="ECO:0000256" key="5">
    <source>
        <dbReference type="PROSITE-ProRule" id="PRU00023"/>
    </source>
</evidence>
<feature type="domain" description="SAM" evidence="9">
    <location>
        <begin position="668"/>
        <end position="732"/>
    </location>
</feature>
<dbReference type="InterPro" id="IPR032117">
    <property type="entry name" value="Caskin_C"/>
</dbReference>
<feature type="compositionally biased region" description="Low complexity" evidence="7">
    <location>
        <begin position="446"/>
        <end position="457"/>
    </location>
</feature>
<dbReference type="PANTHER" id="PTHR24174">
    <property type="entry name" value="ANKYRIN REPEAT AND STERILE ALPHA MOTIF DOMAIN-CONTAINING PROTEIN 1"/>
    <property type="match status" value="1"/>
</dbReference>
<dbReference type="InterPro" id="IPR001452">
    <property type="entry name" value="SH3_domain"/>
</dbReference>
<feature type="compositionally biased region" description="Pro residues" evidence="7">
    <location>
        <begin position="1241"/>
        <end position="1257"/>
    </location>
</feature>
<dbReference type="Pfam" id="PF16632">
    <property type="entry name" value="Caskin-tail"/>
    <property type="match status" value="1"/>
</dbReference>
<feature type="compositionally biased region" description="Basic and acidic residues" evidence="7">
    <location>
        <begin position="1129"/>
        <end position="1151"/>
    </location>
</feature>
<keyword evidence="11" id="KW-1185">Reference proteome</keyword>
<dbReference type="InterPro" id="IPR013761">
    <property type="entry name" value="SAM/pointed_sf"/>
</dbReference>
<dbReference type="SUPFAM" id="SSF47769">
    <property type="entry name" value="SAM/Pointed domain"/>
    <property type="match status" value="2"/>
</dbReference>
<feature type="compositionally biased region" description="Basic and acidic residues" evidence="7">
    <location>
        <begin position="1312"/>
        <end position="1356"/>
    </location>
</feature>
<feature type="compositionally biased region" description="Basic and acidic residues" evidence="7">
    <location>
        <begin position="583"/>
        <end position="596"/>
    </location>
</feature>
<evidence type="ECO:0000313" key="11">
    <source>
        <dbReference type="Proteomes" id="UP000283210"/>
    </source>
</evidence>
<dbReference type="Gene3D" id="1.10.150.50">
    <property type="entry name" value="Transcription Factor, Ets-1"/>
    <property type="match status" value="2"/>
</dbReference>
<dbReference type="OrthoDB" id="6156898at2759"/>
<feature type="region of interest" description="Disordered" evidence="7">
    <location>
        <begin position="732"/>
        <end position="952"/>
    </location>
</feature>
<evidence type="ECO:0000259" key="9">
    <source>
        <dbReference type="PROSITE" id="PS50105"/>
    </source>
</evidence>
<dbReference type="PROSITE" id="PS50297">
    <property type="entry name" value="ANK_REP_REGION"/>
    <property type="match status" value="5"/>
</dbReference>
<feature type="domain" description="SH3" evidence="8">
    <location>
        <begin position="373"/>
        <end position="439"/>
    </location>
</feature>
<feature type="region of interest" description="Disordered" evidence="7">
    <location>
        <begin position="566"/>
        <end position="596"/>
    </location>
</feature>
<feature type="compositionally biased region" description="Polar residues" evidence="7">
    <location>
        <begin position="1039"/>
        <end position="1049"/>
    </location>
</feature>
<feature type="compositionally biased region" description="Low complexity" evidence="7">
    <location>
        <begin position="492"/>
        <end position="512"/>
    </location>
</feature>
<dbReference type="SUPFAM" id="SSF50044">
    <property type="entry name" value="SH3-domain"/>
    <property type="match status" value="1"/>
</dbReference>
<dbReference type="Proteomes" id="UP000283210">
    <property type="component" value="Chromosome 1"/>
</dbReference>
<feature type="compositionally biased region" description="Polar residues" evidence="7">
    <location>
        <begin position="973"/>
        <end position="982"/>
    </location>
</feature>
<sequence>MDDSHILIRSHVKPQRPARALLRIRGASSGPVGSVLQRGGQVNGAGLLSEEPGRHIHPSLVSSGRPAGCSGGLTEERGAAEEESWTARTGAGRTGHGEGPGAAPGREDRGLANSPAASAETAARKSQAPRSSKADQRKHPGCRRAVTVAPCGLSGNKELISLLLEAQAAVDIKDHKGMRPLHYAAWQGKTEPMKMLLKAGSSVNGPSDEGQIPLHLSAQHGHYDGSEMLLQHQSNPCISDSAGKTPLDLACEFGRVGVVQLLLSSNMCAAMLEPKPSDPNGVSPLHLAAKNGHIDVIRLLIQAGIDINRQSECGTALHQAALCGKTEVVRLLLDSGISAGVRNTLSQTALDIVNQFTTTQASREIKQLLRDASAAMQVRALKDYCNNYDLTSLNIKAGDIITVLEQHSDGRWKGCIHDNRTGNDRVGYFPSNMVEVIKRAGHSPSHHPSLASPHLGSRTAELSPQGSPTLGHHSSTSEDIWVLRKPLAGGERSGSVGSLGSVRSSSSLQSSGNTHVLTTPAPSPHPAPTTGLNTHGLNAPGLHAQAEGVKLLATVLSQSMKAKEHLLEQSQSVEQSASSSSSKVHEQRSFERKAEEDDGKKQAVVAWLGEFQLQFYTTHFLTAGYDLDTISCMTPEDLTAIGVMKPGHRKKLTSEISKMPSTDWLPDHKPANLAEWLSHLGLSQYYQVLVQNGYENIDFVSDISLEDLQEIGITKLGHQKKMMLGVKRLKGLQRGESGSDPPQSPSSSPSSPGGSSTSSEPRKEARRQREGAPSPLAKPRPGVMHSQTPPHTPTQTPPQTPPHVRTQQASPRARPRPSTHLPAVDASVPLLRLPCEEEERRRTHSLIGSESDSKYATVCRSSSTHAAASNDVTVNRSQSSVTLRPRRKGRPPTPPKRSCSSITGGDGEGDGHVEGLLGLPTYRERRASDGGSLGAALRSQGSTGLERSEGASGSVRSLAAMLETSIVQKNVGSGSSYLQVSPPQLRRQARAGGLGSEDDSVVSRRRTISGLENLPSDQAEQLPQQPVQHRPEPRPRSIVATSITENADGTATLKKKPRPAPTEVEEPTSTVTTVVTMTTGSDTIRRKPRTSEQAERIAQSNNLLNSPDSGRKQATEPQQNGGVVLRRRPVSEATERTEASKESCEWMEARKSLKPPVSPKPSAVNQKKTQADPPTPTRRVPIPGPDTPEVAQSPEPKRVPPPVSPKPRGPPTAPKPGKPGVGSVSSSPAATSPAAASPTPAHKPPSPSTAAPLPAPETPSALSLSPGLIPTSPSPAQSPSTPSPHPVKPPRSSIAGLSIDLLGGREAEEEEERRKEREHRRQAQEEERKKSVDESPATVERKSSKVEGPREVKESQEESEQEGEAEHRLEETSASLAAALQAVEHQIKEEDKQNDSLSDKKASASILDDIGSMFDDLADQLDAMLD</sequence>
<keyword evidence="1 6" id="KW-0728">SH3 domain</keyword>
<evidence type="ECO:0000256" key="7">
    <source>
        <dbReference type="SAM" id="MobiDB-lite"/>
    </source>
</evidence>
<feature type="compositionally biased region" description="Polar residues" evidence="7">
    <location>
        <begin position="1015"/>
        <end position="1027"/>
    </location>
</feature>
<dbReference type="Pfam" id="PF00023">
    <property type="entry name" value="Ank"/>
    <property type="match status" value="1"/>
</dbReference>
<feature type="repeat" description="ANK" evidence="5">
    <location>
        <begin position="280"/>
        <end position="312"/>
    </location>
</feature>
<dbReference type="SMART" id="SM00248">
    <property type="entry name" value="ANK"/>
    <property type="match status" value="5"/>
</dbReference>
<dbReference type="Pfam" id="PF16600">
    <property type="entry name" value="Caskin1-CID"/>
    <property type="match status" value="1"/>
</dbReference>
<dbReference type="Gene3D" id="1.25.40.20">
    <property type="entry name" value="Ankyrin repeat-containing domain"/>
    <property type="match status" value="2"/>
</dbReference>
<feature type="region of interest" description="Disordered" evidence="7">
    <location>
        <begin position="440"/>
        <end position="477"/>
    </location>
</feature>
<keyword evidence="3" id="KW-0677">Repeat</keyword>
<dbReference type="FunFam" id="1.10.150.50:FF:000032">
    <property type="entry name" value="caskin-1 isoform X1"/>
    <property type="match status" value="1"/>
</dbReference>
<evidence type="ECO:0000256" key="3">
    <source>
        <dbReference type="ARBA" id="ARBA00022737"/>
    </source>
</evidence>
<evidence type="ECO:0000256" key="1">
    <source>
        <dbReference type="ARBA" id="ARBA00022443"/>
    </source>
</evidence>
<feature type="compositionally biased region" description="Low complexity" evidence="7">
    <location>
        <begin position="1221"/>
        <end position="1240"/>
    </location>
</feature>
<feature type="repeat" description="ANK" evidence="5">
    <location>
        <begin position="176"/>
        <end position="208"/>
    </location>
</feature>
<dbReference type="Pfam" id="PF00536">
    <property type="entry name" value="SAM_1"/>
    <property type="match status" value="2"/>
</dbReference>
<feature type="repeat" description="ANK" evidence="5">
    <location>
        <begin position="209"/>
        <end position="241"/>
    </location>
</feature>
<evidence type="ECO:0000256" key="4">
    <source>
        <dbReference type="ARBA" id="ARBA00023043"/>
    </source>
</evidence>
<dbReference type="Gene3D" id="2.30.30.40">
    <property type="entry name" value="SH3 Domains"/>
    <property type="match status" value="1"/>
</dbReference>
<reference evidence="10 11" key="2">
    <citation type="submission" date="2019-01" db="EMBL/GenBank/DDBJ databases">
        <title>A chromosome length genome reference of the Java medaka (oryzias javanicus).</title>
        <authorList>
            <person name="Herpin A."/>
            <person name="Takehana Y."/>
            <person name="Naruse K."/>
            <person name="Ansai S."/>
            <person name="Kawaguchi M."/>
        </authorList>
    </citation>
    <scope>NUCLEOTIDE SEQUENCE [LARGE SCALE GENOMIC DNA]</scope>
    <source>
        <strain evidence="10">RS831</strain>
        <tissue evidence="10">Whole body</tissue>
    </source>
</reference>
<dbReference type="SMART" id="SM00454">
    <property type="entry name" value="SAM"/>
    <property type="match status" value="2"/>
</dbReference>
<evidence type="ECO:0000256" key="6">
    <source>
        <dbReference type="PROSITE-ProRule" id="PRU00192"/>
    </source>
</evidence>
<feature type="compositionally biased region" description="Polar residues" evidence="7">
    <location>
        <begin position="460"/>
        <end position="477"/>
    </location>
</feature>
<organism evidence="10 11">
    <name type="scientific">Oryzias javanicus</name>
    <name type="common">Javanese ricefish</name>
    <name type="synonym">Aplocheilus javanicus</name>
    <dbReference type="NCBI Taxonomy" id="123683"/>
    <lineage>
        <taxon>Eukaryota</taxon>
        <taxon>Metazoa</taxon>
        <taxon>Chordata</taxon>
        <taxon>Craniata</taxon>
        <taxon>Vertebrata</taxon>
        <taxon>Euteleostomi</taxon>
        <taxon>Actinopterygii</taxon>
        <taxon>Neopterygii</taxon>
        <taxon>Teleostei</taxon>
        <taxon>Neoteleostei</taxon>
        <taxon>Acanthomorphata</taxon>
        <taxon>Ovalentaria</taxon>
        <taxon>Atherinomorphae</taxon>
        <taxon>Beloniformes</taxon>
        <taxon>Adrianichthyidae</taxon>
        <taxon>Oryziinae</taxon>
        <taxon>Oryzias</taxon>
    </lineage>
</organism>
<feature type="compositionally biased region" description="Basic and acidic residues" evidence="7">
    <location>
        <begin position="760"/>
        <end position="770"/>
    </location>
</feature>
<accession>A0A3S2N8T3</accession>
<evidence type="ECO:0008006" key="12">
    <source>
        <dbReference type="Google" id="ProtNLM"/>
    </source>
</evidence>
<dbReference type="InterPro" id="IPR035498">
    <property type="entry name" value="Caskin1/2_SAM_2"/>
</dbReference>
<proteinExistence type="predicted"/>
<name>A0A3S2N8T3_ORYJA</name>
<dbReference type="InterPro" id="IPR032232">
    <property type="entry name" value="Caskin1-CID"/>
</dbReference>
<feature type="compositionally biased region" description="Low complexity" evidence="7">
    <location>
        <begin position="568"/>
        <end position="582"/>
    </location>
</feature>
<dbReference type="PROSITE" id="PS50002">
    <property type="entry name" value="SH3"/>
    <property type="match status" value="1"/>
</dbReference>
<feature type="compositionally biased region" description="Low complexity" evidence="7">
    <location>
        <begin position="1258"/>
        <end position="1280"/>
    </location>
</feature>
<dbReference type="InterPro" id="IPR033635">
    <property type="entry name" value="ANKS1/Caskin"/>
</dbReference>
<feature type="repeat" description="ANK" evidence="5">
    <location>
        <begin position="242"/>
        <end position="266"/>
    </location>
</feature>
<keyword evidence="2" id="KW-0597">Phosphoprotein</keyword>
<feature type="compositionally biased region" description="Pro residues" evidence="7">
    <location>
        <begin position="790"/>
        <end position="801"/>
    </location>
</feature>
<dbReference type="Pfam" id="PF12796">
    <property type="entry name" value="Ank_2"/>
    <property type="match status" value="2"/>
</dbReference>
<dbReference type="InterPro" id="IPR036028">
    <property type="entry name" value="SH3-like_dom_sf"/>
</dbReference>
<dbReference type="SMART" id="SM00326">
    <property type="entry name" value="SH3"/>
    <property type="match status" value="1"/>
</dbReference>
<dbReference type="PRINTS" id="PR01415">
    <property type="entry name" value="ANKYRIN"/>
</dbReference>
<feature type="region of interest" description="Disordered" evidence="7">
    <location>
        <begin position="492"/>
        <end position="540"/>
    </location>
</feature>
<feature type="compositionally biased region" description="Gly residues" evidence="7">
    <location>
        <begin position="92"/>
        <end position="102"/>
    </location>
</feature>
<evidence type="ECO:0000313" key="10">
    <source>
        <dbReference type="EMBL" id="RVE76019.1"/>
    </source>
</evidence>
<dbReference type="Pfam" id="PF07653">
    <property type="entry name" value="SH3_2"/>
    <property type="match status" value="1"/>
</dbReference>
<feature type="region of interest" description="Disordered" evidence="7">
    <location>
        <begin position="973"/>
        <end position="1373"/>
    </location>
</feature>
<feature type="repeat" description="ANK" evidence="5">
    <location>
        <begin position="312"/>
        <end position="344"/>
    </location>
</feature>
<dbReference type="InterPro" id="IPR036770">
    <property type="entry name" value="Ankyrin_rpt-contain_sf"/>
</dbReference>
<feature type="compositionally biased region" description="Pro residues" evidence="7">
    <location>
        <begin position="1199"/>
        <end position="1217"/>
    </location>
</feature>
<feature type="compositionally biased region" description="Low complexity" evidence="7">
    <location>
        <begin position="112"/>
        <end position="128"/>
    </location>
</feature>
<feature type="compositionally biased region" description="Low complexity" evidence="7">
    <location>
        <begin position="735"/>
        <end position="759"/>
    </location>
</feature>
<evidence type="ECO:0000256" key="2">
    <source>
        <dbReference type="ARBA" id="ARBA00022553"/>
    </source>
</evidence>
<dbReference type="SUPFAM" id="SSF48403">
    <property type="entry name" value="Ankyrin repeat"/>
    <property type="match status" value="1"/>
</dbReference>
<protein>
    <recommendedName>
        <fullName evidence="12">Caskin-1-like</fullName>
    </recommendedName>
</protein>
<dbReference type="PROSITE" id="PS50088">
    <property type="entry name" value="ANK_REPEAT"/>
    <property type="match status" value="5"/>
</dbReference>
<dbReference type="PROSITE" id="PS50105">
    <property type="entry name" value="SAM_DOMAIN"/>
    <property type="match status" value="2"/>
</dbReference>
<dbReference type="FunFam" id="1.10.150.50:FF:000028">
    <property type="entry name" value="caskin-2 isoform X2"/>
    <property type="match status" value="1"/>
</dbReference>
<keyword evidence="4 5" id="KW-0040">ANK repeat</keyword>
<dbReference type="InterPro" id="IPR002110">
    <property type="entry name" value="Ankyrin_rpt"/>
</dbReference>
<feature type="compositionally biased region" description="Polar residues" evidence="7">
    <location>
        <begin position="1098"/>
        <end position="1108"/>
    </location>
</feature>
<dbReference type="InterPro" id="IPR001660">
    <property type="entry name" value="SAM"/>
</dbReference>
<evidence type="ECO:0000259" key="8">
    <source>
        <dbReference type="PROSITE" id="PS50002"/>
    </source>
</evidence>
<gene>
    <name evidence="10" type="ORF">OJAV_G00004510</name>
</gene>
<feature type="compositionally biased region" description="Basic and acidic residues" evidence="7">
    <location>
        <begin position="1083"/>
        <end position="1095"/>
    </location>
</feature>
<feature type="domain" description="SAM" evidence="9">
    <location>
        <begin position="599"/>
        <end position="662"/>
    </location>
</feature>
<reference evidence="10 11" key="1">
    <citation type="submission" date="2018-11" db="EMBL/GenBank/DDBJ databases">
        <authorList>
            <person name="Lopez-Roques C."/>
            <person name="Donnadieu C."/>
            <person name="Bouchez O."/>
            <person name="Klopp C."/>
            <person name="Cabau C."/>
            <person name="Zahm M."/>
        </authorList>
    </citation>
    <scope>NUCLEOTIDE SEQUENCE [LARGE SCALE GENOMIC DNA]</scope>
    <source>
        <strain evidence="10">RS831</strain>
        <tissue evidence="10">Whole body</tissue>
    </source>
</reference>
<dbReference type="EMBL" id="CM012437">
    <property type="protein sequence ID" value="RVE76019.1"/>
    <property type="molecule type" value="Genomic_DNA"/>
</dbReference>
<feature type="region of interest" description="Disordered" evidence="7">
    <location>
        <begin position="43"/>
        <end position="141"/>
    </location>
</feature>
<feature type="compositionally biased region" description="Low complexity" evidence="7">
    <location>
        <begin position="1067"/>
        <end position="1079"/>
    </location>
</feature>
<dbReference type="PANTHER" id="PTHR24174:SF19">
    <property type="entry name" value="CASKIN-1 ISOFORM X1"/>
    <property type="match status" value="1"/>
</dbReference>
<dbReference type="FunFam" id="2.30.30.40:FF:000062">
    <property type="entry name" value="caskin-2 isoform X1"/>
    <property type="match status" value="1"/>
</dbReference>